<evidence type="ECO:0000313" key="3">
    <source>
        <dbReference type="Proteomes" id="UP000288758"/>
    </source>
</evidence>
<name>A0A410RIL7_CORCK</name>
<evidence type="ECO:0008006" key="4">
    <source>
        <dbReference type="Google" id="ProtNLM"/>
    </source>
</evidence>
<dbReference type="EMBL" id="CP034669">
    <property type="protein sequence ID" value="QAT81689.1"/>
    <property type="molecule type" value="Genomic_DNA"/>
</dbReference>
<dbReference type="AlphaFoldDB" id="A0A410RIL7"/>
<dbReference type="RefSeq" id="WP_128794152.1">
    <property type="nucleotide sequence ID" value="NZ_CP034669.1"/>
</dbReference>
<keyword evidence="1" id="KW-0732">Signal</keyword>
<feature type="chain" id="PRO_5019264691" description="Lipoprotein" evidence="1">
    <location>
        <begin position="24"/>
        <end position="160"/>
    </location>
</feature>
<protein>
    <recommendedName>
        <fullName evidence="4">Lipoprotein</fullName>
    </recommendedName>
</protein>
<dbReference type="Proteomes" id="UP000288758">
    <property type="component" value="Chromosome"/>
</dbReference>
<proteinExistence type="predicted"/>
<reference evidence="2 3" key="1">
    <citation type="submission" date="2018-12" db="EMBL/GenBank/DDBJ databases">
        <title>Complete Genome Sequence of the Corallopyronin A producing Myxobacterium Corallococcus coralloides B035.</title>
        <authorList>
            <person name="Bouhired S.M."/>
            <person name="Rupp O."/>
            <person name="Blom J."/>
            <person name="Schaeberle T.F."/>
            <person name="Kehraus S."/>
            <person name="Schiefer A."/>
            <person name="Pfarr K."/>
            <person name="Goesmann A."/>
            <person name="Hoerauf A."/>
            <person name="Koenig G.M."/>
        </authorList>
    </citation>
    <scope>NUCLEOTIDE SEQUENCE [LARGE SCALE GENOMIC DNA]</scope>
    <source>
        <strain evidence="2 3">B035</strain>
    </source>
</reference>
<evidence type="ECO:0000256" key="1">
    <source>
        <dbReference type="SAM" id="SignalP"/>
    </source>
</evidence>
<accession>A0A410RIL7</accession>
<sequence>MNIRSWLALSTLGLTLSAPLGVAQPRSSHVDATSYLSSQPEYLAWLELRSNLKDNFDDICGDTFCEGDYSNIQSLRFQCSVNSGTGVIGQCVWVFAASNEELNPSTGEISVQTQTWTCQSPLASGTTMSLLLTALSGTSPLYATLPGTSTTIYDGLVDCL</sequence>
<evidence type="ECO:0000313" key="2">
    <source>
        <dbReference type="EMBL" id="QAT81689.1"/>
    </source>
</evidence>
<gene>
    <name evidence="2" type="ORF">EJ065_0074</name>
</gene>
<organism evidence="2 3">
    <name type="scientific">Corallococcus coralloides</name>
    <name type="common">Myxococcus coralloides</name>
    <dbReference type="NCBI Taxonomy" id="184914"/>
    <lineage>
        <taxon>Bacteria</taxon>
        <taxon>Pseudomonadati</taxon>
        <taxon>Myxococcota</taxon>
        <taxon>Myxococcia</taxon>
        <taxon>Myxococcales</taxon>
        <taxon>Cystobacterineae</taxon>
        <taxon>Myxococcaceae</taxon>
        <taxon>Corallococcus</taxon>
    </lineage>
</organism>
<feature type="signal peptide" evidence="1">
    <location>
        <begin position="1"/>
        <end position="23"/>
    </location>
</feature>